<evidence type="ECO:0000256" key="16">
    <source>
        <dbReference type="PIRNR" id="PIRNR003383"/>
    </source>
</evidence>
<feature type="short sequence motif" description="Nuclear localization signal" evidence="15">
    <location>
        <begin position="83"/>
        <end position="85"/>
    </location>
</feature>
<dbReference type="InterPro" id="IPR001177">
    <property type="entry name" value="PPV_DNA_helicase_E1_C"/>
</dbReference>
<dbReference type="EC" id="5.6.2.4" evidence="15 16"/>
<dbReference type="InterPro" id="IPR014000">
    <property type="entry name" value="PPV_DNA_helicase_E1_N"/>
</dbReference>
<keyword evidence="4 15" id="KW-1048">Host nucleus</keyword>
<keyword evidence="8 15" id="KW-0347">Helicase</keyword>
<evidence type="ECO:0000256" key="12">
    <source>
        <dbReference type="ARBA" id="ARBA00034617"/>
    </source>
</evidence>
<comment type="subunit">
    <text evidence="15">Can form hexamers. Interacts with E2 protein; this interaction increases E1 DNA binding specificity. Interacts with host DNA polymerase subunit POLA2. Interacts with host single stranded DNA-binding protein RPA1. Interacts with host TOP1; this interaction stimulates the enzymatic activity of TOP1.</text>
</comment>
<dbReference type="GO" id="GO:0003677">
    <property type="term" value="F:DNA binding"/>
    <property type="evidence" value="ECO:0007669"/>
    <property type="project" value="UniProtKB-UniRule"/>
</dbReference>
<dbReference type="Pfam" id="PF20450">
    <property type="entry name" value="PPV_E1_DBD"/>
    <property type="match status" value="1"/>
</dbReference>
<dbReference type="Proteomes" id="UP000113124">
    <property type="component" value="Segment"/>
</dbReference>
<feature type="region of interest" description="Disordered" evidence="17">
    <location>
        <begin position="160"/>
        <end position="181"/>
    </location>
</feature>
<evidence type="ECO:0000256" key="17">
    <source>
        <dbReference type="SAM" id="MobiDB-lite"/>
    </source>
</evidence>
<evidence type="ECO:0000256" key="14">
    <source>
        <dbReference type="ARBA" id="ARBA00093297"/>
    </source>
</evidence>
<dbReference type="GO" id="GO:0042025">
    <property type="term" value="C:host cell nucleus"/>
    <property type="evidence" value="ECO:0007669"/>
    <property type="project" value="UniProtKB-SubCell"/>
</dbReference>
<evidence type="ECO:0000256" key="5">
    <source>
        <dbReference type="ARBA" id="ARBA00022705"/>
    </source>
</evidence>
<proteinExistence type="inferred from homology"/>
<dbReference type="PIRSF" id="PIRSF003383">
    <property type="entry name" value="Rep_E1_papillomaV"/>
    <property type="match status" value="1"/>
</dbReference>
<comment type="function">
    <text evidence="16">ATP-dependent DNA helicase required for initiation of viral DNA replication. It forms a complex with the viral E2 protein. The E1-E2 complex binds to the replication origin which contains binding sites for both proteins.</text>
</comment>
<feature type="short sequence motif" description="Nuclear export signal" evidence="15">
    <location>
        <begin position="98"/>
        <end position="107"/>
    </location>
</feature>
<comment type="catalytic activity">
    <reaction evidence="12 15">
        <text>Couples ATP hydrolysis with the unwinding of duplex DNA by translocating in the 3'-5' direction.</text>
        <dbReference type="EC" id="5.6.2.4"/>
    </reaction>
</comment>
<dbReference type="Pfam" id="PF00524">
    <property type="entry name" value="PPV_E1_N"/>
    <property type="match status" value="1"/>
</dbReference>
<evidence type="ECO:0000313" key="20">
    <source>
        <dbReference type="Proteomes" id="UP000113124"/>
    </source>
</evidence>
<evidence type="ECO:0000256" key="10">
    <source>
        <dbReference type="ARBA" id="ARBA00023125"/>
    </source>
</evidence>
<keyword evidence="7 15" id="KW-0378">Hydrolase</keyword>
<keyword evidence="9 15" id="KW-0067">ATP-binding</keyword>
<evidence type="ECO:0000256" key="13">
    <source>
        <dbReference type="ARBA" id="ARBA00048988"/>
    </source>
</evidence>
<keyword evidence="5 15" id="KW-0235">DNA replication</keyword>
<evidence type="ECO:0000256" key="8">
    <source>
        <dbReference type="ARBA" id="ARBA00022806"/>
    </source>
</evidence>
<accession>H6UYP7</accession>
<dbReference type="GO" id="GO:0016887">
    <property type="term" value="F:ATP hydrolysis activity"/>
    <property type="evidence" value="ECO:0007669"/>
    <property type="project" value="RHEA"/>
</dbReference>
<comment type="function">
    <text evidence="14 15">ATP-dependent DNA 3'-5' helicase required for initiation of viral DNA replication. It forms a complex with the viral E2 protein. The E1-E2 complex binds to the replication origin which contains binding sites for both proteins. During the initial step, a dimer of E1 interacts with a dimer of protein E2 leading to a complex that binds the viral origin of replication with high specificity. Then, a second dimer of E1 displaces the E2 dimer in an ATP-dependent manner to form the E1 tetramer. Following this, two E1 monomers are added to each half of the site, which results in the formation of two E1 trimers on the viral ori. Subsequently, two hexamers will be created. The double hexamer acts as a bi-directional helicase machinery and unwinds the viral DNA and then recruits the host DNA polymerase to start replication.</text>
</comment>
<keyword evidence="2 15" id="KW-0244">Early protein</keyword>
<dbReference type="Gene3D" id="3.40.1310.10">
    <property type="match status" value="1"/>
</dbReference>
<evidence type="ECO:0000256" key="9">
    <source>
        <dbReference type="ARBA" id="ARBA00022840"/>
    </source>
</evidence>
<dbReference type="PROSITE" id="PS51206">
    <property type="entry name" value="SF3_HELICASE_1"/>
    <property type="match status" value="1"/>
</dbReference>
<sequence>MDTTPGTDPLEGGSNDNGWVLLEAEEVGAEGFDEDEDEDDCGEDLVDFIDDSLCEVVQPRDYYRQINLEQQIIEDEKAVHAVKRKFLDSPKSKVDYDLSPRIAAITIQEQQRTARARRKLYKDSINDSGNGDSLEDASAEPVLDRSVQVTKRRSFKGLEVGETATPKGVENEGSSEEGMSEEDYTCSISQLLQAGKPKHVMLALFKENFGCCFSHLTRSFKSDKTVNEDWVITAVGVPCSLSDAISDLLTPHAKFSHVTCTTCKYGLLVLMLVQWNTAKSRETVQNLLGGLFAIKKEQMVLDPPRNRHPAAAMYWYKKSLTRSSIVVGEMPSWILKQICIQEQLEETSPFVLSEMVQWAYDNGFDTESQIAYEYACLADVDKNAEAFLRSNSQAKFVRDCTAMVRLYKRAEMAKMSMSQWIQHRSDKIEGDGDWKPIMKFLKYQNIDILEFLGIFRHFLKGTPKKSCLVIYGPANTGKSLFGMSLITMLGGKVLSFVNSTSQFWLQPLADAKVALLDDATGNTWDYADTYLRNLLDGNPISIDLKHKAHMQVRCPPLIITTNTNILENPKWKYLYSRVKILPFLNECPLDSRGDPVFKLNSANWKAFFKKCWASLTLGEEQEQDGQALQPLRCAARSADGTD</sequence>
<comment type="PTM">
    <text evidence="15">Phosphorylated.</text>
</comment>
<protein>
    <recommendedName>
        <fullName evidence="15 16">Replication protein E1</fullName>
        <ecNumber evidence="15 16">5.6.2.4</ecNumber>
    </recommendedName>
    <alternativeName>
        <fullName evidence="15">ATP-dependent helicase E1</fullName>
    </alternativeName>
    <alternativeName>
        <fullName evidence="15">DNA 3'-5' helicase E1</fullName>
    </alternativeName>
</protein>
<evidence type="ECO:0000256" key="15">
    <source>
        <dbReference type="HAMAP-Rule" id="MF_04000"/>
    </source>
</evidence>
<dbReference type="InterPro" id="IPR037102">
    <property type="entry name" value="Znf_lg_T-Ag_D1_dom_sf"/>
</dbReference>
<evidence type="ECO:0000256" key="2">
    <source>
        <dbReference type="ARBA" id="ARBA00022518"/>
    </source>
</evidence>
<dbReference type="InterPro" id="IPR014015">
    <property type="entry name" value="Helicase_SF3_DNA-vir"/>
</dbReference>
<dbReference type="GO" id="GO:0006260">
    <property type="term" value="P:DNA replication"/>
    <property type="evidence" value="ECO:0007669"/>
    <property type="project" value="UniProtKB-UniRule"/>
</dbReference>
<evidence type="ECO:0000256" key="1">
    <source>
        <dbReference type="ARBA" id="ARBA00004147"/>
    </source>
</evidence>
<feature type="domain" description="SF3 helicase" evidence="18">
    <location>
        <begin position="432"/>
        <end position="596"/>
    </location>
</feature>
<dbReference type="Gene3D" id="1.10.10.510">
    <property type="entry name" value="Zinc finger, large T-antigen D1 domain"/>
    <property type="match status" value="1"/>
</dbReference>
<evidence type="ECO:0000256" key="3">
    <source>
        <dbReference type="ARBA" id="ARBA00022553"/>
    </source>
</evidence>
<feature type="modified residue" description="Phosphoserine; by host" evidence="15">
    <location>
        <position position="89"/>
    </location>
</feature>
<keyword evidence="3 15" id="KW-0597">Phosphoprotein</keyword>
<keyword evidence="10 15" id="KW-0238">DNA-binding</keyword>
<dbReference type="SUPFAM" id="SSF55464">
    <property type="entry name" value="Origin of replication-binding domain, RBD-like"/>
    <property type="match status" value="1"/>
</dbReference>
<evidence type="ECO:0000256" key="6">
    <source>
        <dbReference type="ARBA" id="ARBA00022741"/>
    </source>
</evidence>
<evidence type="ECO:0000259" key="18">
    <source>
        <dbReference type="PROSITE" id="PS51206"/>
    </source>
</evidence>
<comment type="catalytic activity">
    <reaction evidence="13 15 16">
        <text>ATP + H2O = ADP + phosphate + H(+)</text>
        <dbReference type="Rhea" id="RHEA:13065"/>
        <dbReference type="ChEBI" id="CHEBI:15377"/>
        <dbReference type="ChEBI" id="CHEBI:15378"/>
        <dbReference type="ChEBI" id="CHEBI:30616"/>
        <dbReference type="ChEBI" id="CHEBI:43474"/>
        <dbReference type="ChEBI" id="CHEBI:456216"/>
        <dbReference type="EC" id="5.6.2.4"/>
    </reaction>
</comment>
<dbReference type="SUPFAM" id="SSF52540">
    <property type="entry name" value="P-loop containing nucleoside triphosphate hydrolases"/>
    <property type="match status" value="1"/>
</dbReference>
<name>H6UYP7_PSPV</name>
<dbReference type="EMBL" id="JN709471">
    <property type="protein sequence ID" value="AFA26582.1"/>
    <property type="molecule type" value="Genomic_DNA"/>
</dbReference>
<keyword evidence="11 15" id="KW-0413">Isomerase</keyword>
<comment type="caution">
    <text evidence="15">Lacks conserved residue(s) required for the propagation of feature annotation.</text>
</comment>
<evidence type="ECO:0000256" key="4">
    <source>
        <dbReference type="ARBA" id="ARBA00022562"/>
    </source>
</evidence>
<evidence type="ECO:0000256" key="11">
    <source>
        <dbReference type="ARBA" id="ARBA00023235"/>
    </source>
</evidence>
<comment type="similarity">
    <text evidence="15 16">Belongs to the papillomaviridae E1 protein family.</text>
</comment>
<feature type="modified residue" description="Phosphoserine; by host" evidence="15">
    <location>
        <position position="99"/>
    </location>
</feature>
<dbReference type="Pfam" id="PF00519">
    <property type="entry name" value="PPV_E1_C"/>
    <property type="match status" value="1"/>
</dbReference>
<gene>
    <name evidence="15 19" type="primary">E1</name>
</gene>
<dbReference type="InterPro" id="IPR027417">
    <property type="entry name" value="P-loop_NTPase"/>
</dbReference>
<feature type="binding site" evidence="15">
    <location>
        <begin position="472"/>
        <end position="479"/>
    </location>
    <ligand>
        <name>ATP</name>
        <dbReference type="ChEBI" id="CHEBI:30616"/>
    </ligand>
</feature>
<dbReference type="Gene3D" id="3.40.50.300">
    <property type="entry name" value="P-loop containing nucleotide triphosphate hydrolases"/>
    <property type="match status" value="1"/>
</dbReference>
<evidence type="ECO:0000313" key="19">
    <source>
        <dbReference type="EMBL" id="AFA26582.1"/>
    </source>
</evidence>
<dbReference type="InterPro" id="IPR046832">
    <property type="entry name" value="PPV_E1_DBD"/>
</dbReference>
<feature type="region of interest" description="Disordered" evidence="17">
    <location>
        <begin position="122"/>
        <end position="142"/>
    </location>
</feature>
<dbReference type="GO" id="GO:0043138">
    <property type="term" value="F:3'-5' DNA helicase activity"/>
    <property type="evidence" value="ECO:0007669"/>
    <property type="project" value="UniProtKB-UniRule"/>
</dbReference>
<comment type="subcellular location">
    <subcellularLocation>
        <location evidence="1 15">Host nucleus</location>
    </subcellularLocation>
</comment>
<evidence type="ECO:0000256" key="7">
    <source>
        <dbReference type="ARBA" id="ARBA00022801"/>
    </source>
</evidence>
<dbReference type="InterPro" id="IPR046935">
    <property type="entry name" value="PPV_E1_DBD_sf"/>
</dbReference>
<organism evidence="19 20">
    <name type="scientific">Tursiops truncatus papillomavirus 6</name>
    <dbReference type="NCBI Taxonomy" id="1144382"/>
    <lineage>
        <taxon>Viruses</taxon>
        <taxon>Monodnaviria</taxon>
        <taxon>Shotokuvirae</taxon>
        <taxon>Cossaviricota</taxon>
        <taxon>Papovaviricetes</taxon>
        <taxon>Zurhausenvirales</taxon>
        <taxon>Papillomaviridae</taxon>
        <taxon>Firstpapillomavirinae</taxon>
        <taxon>Omikronpapillomavirus</taxon>
        <taxon>Phocoena spinipinnis papillomavirus</taxon>
    </lineage>
</organism>
<dbReference type="InterPro" id="IPR016393">
    <property type="entry name" value="Rep_E1_papillomaV"/>
</dbReference>
<keyword evidence="6 15" id="KW-0547">Nucleotide-binding</keyword>
<reference evidence="19 20" key="1">
    <citation type="journal article" date="2012" name="Virology">
        <title>Evidence of recombination and positive selection in cetacean papillomaviruses.</title>
        <authorList>
            <person name="Robles-Sikisaka R."/>
            <person name="Rivera R."/>
            <person name="Nollens H.H."/>
            <person name="St Leger J."/>
            <person name="Durden W.N."/>
            <person name="Stolen M."/>
            <person name="Burchell J."/>
            <person name="Wellehan J.F.Jr."/>
        </authorList>
    </citation>
    <scope>NUCLEOTIDE SEQUENCE [LARGE SCALE GENOMIC DNA]</scope>
    <source>
        <strain evidence="19">Tt08-305</strain>
    </source>
</reference>
<dbReference type="HAMAP" id="MF_04000">
    <property type="entry name" value="PPV_E1"/>
    <property type="match status" value="1"/>
</dbReference>
<dbReference type="GO" id="GO:0005524">
    <property type="term" value="F:ATP binding"/>
    <property type="evidence" value="ECO:0007669"/>
    <property type="project" value="UniProtKB-UniRule"/>
</dbReference>